<comment type="caution">
    <text evidence="3">The sequence shown here is derived from an EMBL/GenBank/DDBJ whole genome shotgun (WGS) entry which is preliminary data.</text>
</comment>
<dbReference type="InterPro" id="IPR027051">
    <property type="entry name" value="XdhC_Rossmann_dom"/>
</dbReference>
<evidence type="ECO:0000313" key="3">
    <source>
        <dbReference type="EMBL" id="MBE7942127.1"/>
    </source>
</evidence>
<organism evidence="3 4">
    <name type="scientific">Ramlibacter aquaticus</name>
    <dbReference type="NCBI Taxonomy" id="2780094"/>
    <lineage>
        <taxon>Bacteria</taxon>
        <taxon>Pseudomonadati</taxon>
        <taxon>Pseudomonadota</taxon>
        <taxon>Betaproteobacteria</taxon>
        <taxon>Burkholderiales</taxon>
        <taxon>Comamonadaceae</taxon>
        <taxon>Ramlibacter</taxon>
    </lineage>
</organism>
<proteinExistence type="predicted"/>
<protein>
    <submittedName>
        <fullName evidence="3">Xanthine dehydrogenase accessory protein XdhC</fullName>
    </submittedName>
</protein>
<evidence type="ECO:0000259" key="2">
    <source>
        <dbReference type="Pfam" id="PF13478"/>
    </source>
</evidence>
<evidence type="ECO:0000259" key="1">
    <source>
        <dbReference type="Pfam" id="PF02625"/>
    </source>
</evidence>
<sequence length="269" mass="28104">MPSDALEWTAARLAAEPAVLVRVERVQGSAPREPGAWMAVFAGDVAGTVGGGHVELQAMASARRMLAGEDAPALQRYALGPSLGQCCGGVMHLRFERLGPGQAADLAQRLAAPRAPLALFGGGHVGRAIAQAVAPLPYALTWIDSRDNIFPAPAPDGVQCEHSDPVEAAVPLLPAGSRVLVMSFSHAEDLDIVAACLRRLRVQGDLPFVGLIGSATKWATFRSRLRARGFAEEELARITCPIGIPGIRGKQPEVIAASVAAQLLLAAPP</sequence>
<dbReference type="PANTHER" id="PTHR30388:SF6">
    <property type="entry name" value="XANTHINE DEHYDROGENASE SUBUNIT A-RELATED"/>
    <property type="match status" value="1"/>
</dbReference>
<dbReference type="NCBIfam" id="TIGR02964">
    <property type="entry name" value="xanthine_xdhC"/>
    <property type="match status" value="1"/>
</dbReference>
<reference evidence="3 4" key="1">
    <citation type="submission" date="2020-10" db="EMBL/GenBank/DDBJ databases">
        <title>Draft genome of Ramlibacter aquaticus LMG 30558.</title>
        <authorList>
            <person name="Props R."/>
        </authorList>
    </citation>
    <scope>NUCLEOTIDE SEQUENCE [LARGE SCALE GENOMIC DNA]</scope>
    <source>
        <strain evidence="3 4">LMG 30558</strain>
    </source>
</reference>
<evidence type="ECO:0000313" key="4">
    <source>
        <dbReference type="Proteomes" id="UP000715965"/>
    </source>
</evidence>
<feature type="domain" description="XdhC- CoxI" evidence="1">
    <location>
        <begin position="14"/>
        <end position="77"/>
    </location>
</feature>
<accession>A0ABR9SJC7</accession>
<dbReference type="EMBL" id="JADDOJ010000080">
    <property type="protein sequence ID" value="MBE7942127.1"/>
    <property type="molecule type" value="Genomic_DNA"/>
</dbReference>
<dbReference type="InterPro" id="IPR014308">
    <property type="entry name" value="Xanthine_DH_XdhC"/>
</dbReference>
<keyword evidence="4" id="KW-1185">Reference proteome</keyword>
<dbReference type="Pfam" id="PF02625">
    <property type="entry name" value="XdhC_CoxI"/>
    <property type="match status" value="1"/>
</dbReference>
<dbReference type="Gene3D" id="3.40.50.720">
    <property type="entry name" value="NAD(P)-binding Rossmann-like Domain"/>
    <property type="match status" value="1"/>
</dbReference>
<dbReference type="InterPro" id="IPR003777">
    <property type="entry name" value="XdhC_CoxI"/>
</dbReference>
<dbReference type="Pfam" id="PF13478">
    <property type="entry name" value="XdhC_C"/>
    <property type="match status" value="1"/>
</dbReference>
<name>A0ABR9SJC7_9BURK</name>
<gene>
    <name evidence="3" type="primary">xdhC</name>
    <name evidence="3" type="ORF">IM725_16250</name>
</gene>
<dbReference type="RefSeq" id="WP_193781683.1">
    <property type="nucleotide sequence ID" value="NZ_JADDOJ010000080.1"/>
</dbReference>
<dbReference type="Proteomes" id="UP000715965">
    <property type="component" value="Unassembled WGS sequence"/>
</dbReference>
<feature type="domain" description="XdhC Rossmann" evidence="2">
    <location>
        <begin position="117"/>
        <end position="263"/>
    </location>
</feature>
<dbReference type="InterPro" id="IPR052698">
    <property type="entry name" value="MoCofactor_Util/Proc"/>
</dbReference>
<dbReference type="PANTHER" id="PTHR30388">
    <property type="entry name" value="ALDEHYDE OXIDOREDUCTASE MOLYBDENUM COFACTOR ASSEMBLY PROTEIN"/>
    <property type="match status" value="1"/>
</dbReference>